<organism evidence="1 2">
    <name type="scientific">Anaeromicrobium sediminis</name>
    <dbReference type="NCBI Taxonomy" id="1478221"/>
    <lineage>
        <taxon>Bacteria</taxon>
        <taxon>Bacillati</taxon>
        <taxon>Bacillota</taxon>
        <taxon>Clostridia</taxon>
        <taxon>Peptostreptococcales</taxon>
        <taxon>Thermotaleaceae</taxon>
        <taxon>Anaeromicrobium</taxon>
    </lineage>
</organism>
<dbReference type="Gene3D" id="3.40.50.880">
    <property type="match status" value="1"/>
</dbReference>
<dbReference type="AlphaFoldDB" id="A0A267MHY8"/>
<accession>A0A267MHY8</accession>
<keyword evidence="1" id="KW-0378">Hydrolase</keyword>
<reference evidence="1 2" key="1">
    <citation type="submission" date="2017-06" db="EMBL/GenBank/DDBJ databases">
        <title>Draft genome sequence of anaerobic fermentative bacterium Anaeromicrobium sediminis DY2726D isolated from West Pacific Ocean sediments.</title>
        <authorList>
            <person name="Zeng X."/>
        </authorList>
    </citation>
    <scope>NUCLEOTIDE SEQUENCE [LARGE SCALE GENOMIC DNA]</scope>
    <source>
        <strain evidence="1 2">DY2726D</strain>
    </source>
</reference>
<dbReference type="EMBL" id="NIBG01000010">
    <property type="protein sequence ID" value="PAB59022.1"/>
    <property type="molecule type" value="Genomic_DNA"/>
</dbReference>
<proteinExistence type="predicted"/>
<dbReference type="OrthoDB" id="9813383at2"/>
<dbReference type="PANTHER" id="PTHR43235:SF1">
    <property type="entry name" value="GLUTAMINE AMIDOTRANSFERASE PB2B2.05-RELATED"/>
    <property type="match status" value="1"/>
</dbReference>
<dbReference type="InterPro" id="IPR044668">
    <property type="entry name" value="PuuD-like"/>
</dbReference>
<gene>
    <name evidence="1" type="ORF">CCE28_12630</name>
</gene>
<dbReference type="CDD" id="cd01745">
    <property type="entry name" value="GATase1_2"/>
    <property type="match status" value="1"/>
</dbReference>
<dbReference type="RefSeq" id="WP_095134088.1">
    <property type="nucleotide sequence ID" value="NZ_NIBG01000010.1"/>
</dbReference>
<protein>
    <submittedName>
        <fullName evidence="1">Gamma-glutamyl-gamma-aminobutyrate hydrolase</fullName>
    </submittedName>
</protein>
<comment type="caution">
    <text evidence="1">The sequence shown here is derived from an EMBL/GenBank/DDBJ whole genome shotgun (WGS) entry which is preliminary data.</text>
</comment>
<dbReference type="PANTHER" id="PTHR43235">
    <property type="entry name" value="GLUTAMINE AMIDOTRANSFERASE PB2B2.05-RELATED"/>
    <property type="match status" value="1"/>
</dbReference>
<dbReference type="GO" id="GO:0005829">
    <property type="term" value="C:cytosol"/>
    <property type="evidence" value="ECO:0007669"/>
    <property type="project" value="TreeGrafter"/>
</dbReference>
<dbReference type="GO" id="GO:0033969">
    <property type="term" value="F:gamma-glutamyl-gamma-aminobutyrate hydrolase activity"/>
    <property type="evidence" value="ECO:0007669"/>
    <property type="project" value="TreeGrafter"/>
</dbReference>
<keyword evidence="2" id="KW-1185">Reference proteome</keyword>
<dbReference type="InterPro" id="IPR011697">
    <property type="entry name" value="Peptidase_C26"/>
</dbReference>
<dbReference type="GO" id="GO:0006598">
    <property type="term" value="P:polyamine catabolic process"/>
    <property type="evidence" value="ECO:0007669"/>
    <property type="project" value="TreeGrafter"/>
</dbReference>
<dbReference type="Pfam" id="PF07722">
    <property type="entry name" value="Peptidase_C26"/>
    <property type="match status" value="1"/>
</dbReference>
<dbReference type="FunFam" id="3.40.50.880:FF:000030">
    <property type="entry name" value="Gamma-glutamyl-gamma-aminobutyrate hydrolase PuuD"/>
    <property type="match status" value="1"/>
</dbReference>
<dbReference type="Proteomes" id="UP000216024">
    <property type="component" value="Unassembled WGS sequence"/>
</dbReference>
<evidence type="ECO:0000313" key="1">
    <source>
        <dbReference type="EMBL" id="PAB59022.1"/>
    </source>
</evidence>
<dbReference type="SUPFAM" id="SSF52317">
    <property type="entry name" value="Class I glutamine amidotransferase-like"/>
    <property type="match status" value="1"/>
</dbReference>
<name>A0A267MHY8_9FIRM</name>
<sequence length="243" mass="26955">MSKRPVIGVSGSIIIDDGGRFPGYRRSYVNEDYIQAVKMAGGMPFIIPMTDDEELIRMQIESIDGLILSGGHDLDPLLYGEEPLQKLGGILPERDDFDCRLVKIAMELKKPILGICRGHHILNAANGGSNYQDLSYIEGCNIKHDQFKTSYLPTHTVDVESGTKLCDILGEKVMTNSFHHQAIKDVAHGFKVSARAKDGVIEAIEIDSDEFIVGVQWHPEMMAAKNNKGMLNLFKKLIEAAKK</sequence>
<evidence type="ECO:0000313" key="2">
    <source>
        <dbReference type="Proteomes" id="UP000216024"/>
    </source>
</evidence>
<dbReference type="PROSITE" id="PS51273">
    <property type="entry name" value="GATASE_TYPE_1"/>
    <property type="match status" value="1"/>
</dbReference>
<dbReference type="InterPro" id="IPR029062">
    <property type="entry name" value="Class_I_gatase-like"/>
</dbReference>